<name>G0NNU5_CAEBE</name>
<gene>
    <name evidence="2" type="ORF">CAEBREN_11194</name>
</gene>
<feature type="compositionally biased region" description="Polar residues" evidence="1">
    <location>
        <begin position="53"/>
        <end position="65"/>
    </location>
</feature>
<sequence>MVILNPEPEQLELYKLKWEAEKAEKVAAKKDKAKKTAGKMGAAAGYGSTSSGEPSTSKAPGTSGFNGVGKNIDLKKKLLPPKPRSGKPPATSNQIQRSRTGYHLRGRQE</sequence>
<proteinExistence type="predicted"/>
<dbReference type="Proteomes" id="UP000008068">
    <property type="component" value="Unassembled WGS sequence"/>
</dbReference>
<dbReference type="HOGENOM" id="CLU_2186268_0_0_1"/>
<keyword evidence="3" id="KW-1185">Reference proteome</keyword>
<feature type="region of interest" description="Disordered" evidence="1">
    <location>
        <begin position="24"/>
        <end position="109"/>
    </location>
</feature>
<feature type="compositionally biased region" description="Basic residues" evidence="1">
    <location>
        <begin position="100"/>
        <end position="109"/>
    </location>
</feature>
<feature type="compositionally biased region" description="Low complexity" evidence="1">
    <location>
        <begin position="38"/>
        <end position="52"/>
    </location>
</feature>
<organism evidence="3">
    <name type="scientific">Caenorhabditis brenneri</name>
    <name type="common">Nematode worm</name>
    <dbReference type="NCBI Taxonomy" id="135651"/>
    <lineage>
        <taxon>Eukaryota</taxon>
        <taxon>Metazoa</taxon>
        <taxon>Ecdysozoa</taxon>
        <taxon>Nematoda</taxon>
        <taxon>Chromadorea</taxon>
        <taxon>Rhabditida</taxon>
        <taxon>Rhabditina</taxon>
        <taxon>Rhabditomorpha</taxon>
        <taxon>Rhabditoidea</taxon>
        <taxon>Rhabditidae</taxon>
        <taxon>Peloderinae</taxon>
        <taxon>Caenorhabditis</taxon>
    </lineage>
</organism>
<reference evidence="3" key="1">
    <citation type="submission" date="2011-07" db="EMBL/GenBank/DDBJ databases">
        <authorList>
            <consortium name="Caenorhabditis brenneri Sequencing and Analysis Consortium"/>
            <person name="Wilson R.K."/>
        </authorList>
    </citation>
    <scope>NUCLEOTIDE SEQUENCE [LARGE SCALE GENOMIC DNA]</scope>
    <source>
        <strain evidence="3">PB2801</strain>
    </source>
</reference>
<evidence type="ECO:0000313" key="3">
    <source>
        <dbReference type="Proteomes" id="UP000008068"/>
    </source>
</evidence>
<dbReference type="EMBL" id="GL379916">
    <property type="protein sequence ID" value="EGT34947.1"/>
    <property type="molecule type" value="Genomic_DNA"/>
</dbReference>
<accession>G0NNU5</accession>
<dbReference type="Pfam" id="PF04641">
    <property type="entry name" value="Rtf2"/>
    <property type="match status" value="1"/>
</dbReference>
<protein>
    <submittedName>
        <fullName evidence="2">Uncharacterized protein</fullName>
    </submittedName>
</protein>
<dbReference type="InParanoid" id="G0NNU5"/>
<evidence type="ECO:0000256" key="1">
    <source>
        <dbReference type="SAM" id="MobiDB-lite"/>
    </source>
</evidence>
<feature type="compositionally biased region" description="Polar residues" evidence="1">
    <location>
        <begin position="90"/>
        <end position="99"/>
    </location>
</feature>
<dbReference type="STRING" id="135651.G0NNU5"/>
<dbReference type="AlphaFoldDB" id="G0NNU5"/>
<evidence type="ECO:0000313" key="2">
    <source>
        <dbReference type="EMBL" id="EGT34947.1"/>
    </source>
</evidence>